<organism evidence="4 5">
    <name type="scientific">Candidatus Bacteroides intestinipullorum</name>
    <dbReference type="NCBI Taxonomy" id="2838471"/>
    <lineage>
        <taxon>Bacteria</taxon>
        <taxon>Pseudomonadati</taxon>
        <taxon>Bacteroidota</taxon>
        <taxon>Bacteroidia</taxon>
        <taxon>Bacteroidales</taxon>
        <taxon>Bacteroidaceae</taxon>
        <taxon>Bacteroides</taxon>
    </lineage>
</organism>
<dbReference type="AlphaFoldDB" id="A0A9E2NNJ4"/>
<accession>A0A9E2NNJ4</accession>
<dbReference type="InterPro" id="IPR013780">
    <property type="entry name" value="Glyco_hydro_b"/>
</dbReference>
<feature type="non-terminal residue" evidence="4">
    <location>
        <position position="1"/>
    </location>
</feature>
<sequence length="120" mass="13073">EAEVPSVSAQQNDNASLLATYLDFIRLRNTYPALATGTMSKHPVYNETNDAYPSLAAWYMTQGDQQMLVLHNFGDTAIELPLTDAVQKAVATQGTVEQATQDGQTMIRLGGYASAVYLLE</sequence>
<comment type="caution">
    <text evidence="4">The sequence shown here is derived from an EMBL/GenBank/DDBJ whole genome shotgun (WGS) entry which is preliminary data.</text>
</comment>
<keyword evidence="2" id="KW-0326">Glycosidase</keyword>
<evidence type="ECO:0000256" key="2">
    <source>
        <dbReference type="ARBA" id="ARBA00023295"/>
    </source>
</evidence>
<reference evidence="4" key="2">
    <citation type="submission" date="2021-04" db="EMBL/GenBank/DDBJ databases">
        <authorList>
            <person name="Gilroy R."/>
        </authorList>
    </citation>
    <scope>NUCLEOTIDE SEQUENCE</scope>
    <source>
        <strain evidence="4">B3-3758</strain>
    </source>
</reference>
<proteinExistence type="inferred from homology"/>
<comment type="similarity">
    <text evidence="1">Belongs to the glycosyl hydrolase 13 family.</text>
</comment>
<dbReference type="SUPFAM" id="SSF51011">
    <property type="entry name" value="Glycosyl hydrolase domain"/>
    <property type="match status" value="1"/>
</dbReference>
<dbReference type="EMBL" id="JAHLFO010000081">
    <property type="protein sequence ID" value="MBU3814083.1"/>
    <property type="molecule type" value="Genomic_DNA"/>
</dbReference>
<dbReference type="GO" id="GO:0016798">
    <property type="term" value="F:hydrolase activity, acting on glycosyl bonds"/>
    <property type="evidence" value="ECO:0007669"/>
    <property type="project" value="UniProtKB-KW"/>
</dbReference>
<dbReference type="InterPro" id="IPR056300">
    <property type="entry name" value="SusG-like_C"/>
</dbReference>
<dbReference type="Pfam" id="PF23915">
    <property type="entry name" value="SusG_C"/>
    <property type="match status" value="1"/>
</dbReference>
<reference evidence="4" key="1">
    <citation type="journal article" date="2021" name="PeerJ">
        <title>Extensive microbial diversity within the chicken gut microbiome revealed by metagenomics and culture.</title>
        <authorList>
            <person name="Gilroy R."/>
            <person name="Ravi A."/>
            <person name="Getino M."/>
            <person name="Pursley I."/>
            <person name="Horton D.L."/>
            <person name="Alikhan N.F."/>
            <person name="Baker D."/>
            <person name="Gharbi K."/>
            <person name="Hall N."/>
            <person name="Watson M."/>
            <person name="Adriaenssens E.M."/>
            <person name="Foster-Nyarko E."/>
            <person name="Jarju S."/>
            <person name="Secka A."/>
            <person name="Antonio M."/>
            <person name="Oren A."/>
            <person name="Chaudhuri R.R."/>
            <person name="La Ragione R."/>
            <person name="Hildebrand F."/>
            <person name="Pallen M.J."/>
        </authorList>
    </citation>
    <scope>NUCLEOTIDE SEQUENCE</scope>
    <source>
        <strain evidence="4">B3-3758</strain>
    </source>
</reference>
<evidence type="ECO:0000313" key="5">
    <source>
        <dbReference type="Proteomes" id="UP000824236"/>
    </source>
</evidence>
<dbReference type="Proteomes" id="UP000824236">
    <property type="component" value="Unassembled WGS sequence"/>
</dbReference>
<evidence type="ECO:0000259" key="3">
    <source>
        <dbReference type="Pfam" id="PF23915"/>
    </source>
</evidence>
<protein>
    <submittedName>
        <fullName evidence="4">Alpha-amylase</fullName>
    </submittedName>
</protein>
<gene>
    <name evidence="4" type="ORF">H9791_06175</name>
</gene>
<evidence type="ECO:0000313" key="4">
    <source>
        <dbReference type="EMBL" id="MBU3814083.1"/>
    </source>
</evidence>
<keyword evidence="2" id="KW-0378">Hydrolase</keyword>
<evidence type="ECO:0000256" key="1">
    <source>
        <dbReference type="ARBA" id="ARBA00008061"/>
    </source>
</evidence>
<name>A0A9E2NNJ4_9BACE</name>
<dbReference type="Gene3D" id="2.60.40.1180">
    <property type="entry name" value="Golgi alpha-mannosidase II"/>
    <property type="match status" value="1"/>
</dbReference>
<feature type="domain" description="Alpha-amylase SusG-like C-terminal" evidence="3">
    <location>
        <begin position="55"/>
        <end position="116"/>
    </location>
</feature>